<reference evidence="7" key="1">
    <citation type="journal article" date="2020" name="bioRxiv">
        <title>Comparative genomics of Chlamydomonas.</title>
        <authorList>
            <person name="Craig R.J."/>
            <person name="Hasan A.R."/>
            <person name="Ness R.W."/>
            <person name="Keightley P.D."/>
        </authorList>
    </citation>
    <scope>NUCLEOTIDE SEQUENCE</scope>
    <source>
        <strain evidence="7">SAG 7.73</strain>
    </source>
</reference>
<keyword evidence="2 5" id="KW-0812">Transmembrane</keyword>
<feature type="transmembrane region" description="Helical" evidence="5">
    <location>
        <begin position="32"/>
        <end position="52"/>
    </location>
</feature>
<feature type="transmembrane region" description="Helical" evidence="5">
    <location>
        <begin position="72"/>
        <end position="92"/>
    </location>
</feature>
<feature type="transmembrane region" description="Helical" evidence="5">
    <location>
        <begin position="216"/>
        <end position="234"/>
    </location>
</feature>
<feature type="transmembrane region" description="Helical" evidence="5">
    <location>
        <begin position="276"/>
        <end position="292"/>
    </location>
</feature>
<dbReference type="Pfam" id="PF03151">
    <property type="entry name" value="TPT"/>
    <property type="match status" value="1"/>
</dbReference>
<dbReference type="SUPFAM" id="SSF103481">
    <property type="entry name" value="Multidrug resistance efflux transporter EmrE"/>
    <property type="match status" value="1"/>
</dbReference>
<comment type="caution">
    <text evidence="7">The sequence shown here is derived from an EMBL/GenBank/DDBJ whole genome shotgun (WGS) entry which is preliminary data.</text>
</comment>
<evidence type="ECO:0000256" key="5">
    <source>
        <dbReference type="SAM" id="Phobius"/>
    </source>
</evidence>
<dbReference type="InterPro" id="IPR037185">
    <property type="entry name" value="EmrE-like"/>
</dbReference>
<accession>A0A835SWG3</accession>
<organism evidence="7 8">
    <name type="scientific">Chlamydomonas incerta</name>
    <dbReference type="NCBI Taxonomy" id="51695"/>
    <lineage>
        <taxon>Eukaryota</taxon>
        <taxon>Viridiplantae</taxon>
        <taxon>Chlorophyta</taxon>
        <taxon>core chlorophytes</taxon>
        <taxon>Chlorophyceae</taxon>
        <taxon>CS clade</taxon>
        <taxon>Chlamydomonadales</taxon>
        <taxon>Chlamydomonadaceae</taxon>
        <taxon>Chlamydomonas</taxon>
    </lineage>
</organism>
<feature type="transmembrane region" description="Helical" evidence="5">
    <location>
        <begin position="122"/>
        <end position="140"/>
    </location>
</feature>
<dbReference type="GO" id="GO:0016020">
    <property type="term" value="C:membrane"/>
    <property type="evidence" value="ECO:0007669"/>
    <property type="project" value="UniProtKB-SubCell"/>
</dbReference>
<dbReference type="EMBL" id="JAEHOC010000043">
    <property type="protein sequence ID" value="KAG2427131.1"/>
    <property type="molecule type" value="Genomic_DNA"/>
</dbReference>
<dbReference type="OrthoDB" id="5547497at2759"/>
<evidence type="ECO:0000313" key="7">
    <source>
        <dbReference type="EMBL" id="KAG2427131.1"/>
    </source>
</evidence>
<feature type="transmembrane region" description="Helical" evidence="5">
    <location>
        <begin position="246"/>
        <end position="267"/>
    </location>
</feature>
<dbReference type="PANTHER" id="PTHR11132">
    <property type="entry name" value="SOLUTE CARRIER FAMILY 35"/>
    <property type="match status" value="1"/>
</dbReference>
<keyword evidence="4 5" id="KW-0472">Membrane</keyword>
<keyword evidence="8" id="KW-1185">Reference proteome</keyword>
<sequence>MATDVFAWFLNVSTSVLIVFVNKVLMDPKMGYKFVFATTLCAFHFLACGASVRIMEGVGFGKRAVMPLKDCLLFAVIASVSIASLNLSLLVNSVGFYQISKLLIIPFVCLVEFVWFNRAFTVPMVGSILVVVVGVAVVTVTDVSMNGLGLVIAAISVVTSGLQQIMCGAIQRRLGLTSNQLLSNTAPVQGVMLLAVGPFVDQLLTDHWIGSYDFNVPALNCLFWSCAVAVLVNISQFMCLGRFSAVTFQVLGHTKTVLVLICGWLYLGDVITNRKLAGMILAVFGMALYGYFNSLAPAAKAPAQPVAGADKRNSSAGGLSGGGAAGGGGSGLTEPLLGVPAAGGGGSSAADAVSVAVHSRYHTGSGPGEGR</sequence>
<gene>
    <name evidence="7" type="ORF">HXX76_012641</name>
</gene>
<dbReference type="InterPro" id="IPR050186">
    <property type="entry name" value="TPT_transporter"/>
</dbReference>
<feature type="transmembrane region" description="Helical" evidence="5">
    <location>
        <begin position="6"/>
        <end position="25"/>
    </location>
</feature>
<evidence type="ECO:0000256" key="3">
    <source>
        <dbReference type="ARBA" id="ARBA00022989"/>
    </source>
</evidence>
<evidence type="ECO:0000313" key="8">
    <source>
        <dbReference type="Proteomes" id="UP000650467"/>
    </source>
</evidence>
<evidence type="ECO:0000256" key="1">
    <source>
        <dbReference type="ARBA" id="ARBA00004141"/>
    </source>
</evidence>
<feature type="transmembrane region" description="Helical" evidence="5">
    <location>
        <begin position="147"/>
        <end position="166"/>
    </location>
</feature>
<comment type="subcellular location">
    <subcellularLocation>
        <location evidence="1">Membrane</location>
        <topology evidence="1">Multi-pass membrane protein</topology>
    </subcellularLocation>
</comment>
<dbReference type="Proteomes" id="UP000650467">
    <property type="component" value="Unassembled WGS sequence"/>
</dbReference>
<dbReference type="AlphaFoldDB" id="A0A835SWG3"/>
<keyword evidence="3 5" id="KW-1133">Transmembrane helix</keyword>
<name>A0A835SWG3_CHLIN</name>
<evidence type="ECO:0000259" key="6">
    <source>
        <dbReference type="Pfam" id="PF03151"/>
    </source>
</evidence>
<dbReference type="InterPro" id="IPR004853">
    <property type="entry name" value="Sugar_P_trans_dom"/>
</dbReference>
<evidence type="ECO:0000256" key="4">
    <source>
        <dbReference type="ARBA" id="ARBA00023136"/>
    </source>
</evidence>
<feature type="transmembrane region" description="Helical" evidence="5">
    <location>
        <begin position="186"/>
        <end position="204"/>
    </location>
</feature>
<protein>
    <recommendedName>
        <fullName evidence="6">Sugar phosphate transporter domain-containing protein</fullName>
    </recommendedName>
</protein>
<proteinExistence type="predicted"/>
<feature type="domain" description="Sugar phosphate transporter" evidence="6">
    <location>
        <begin position="14"/>
        <end position="289"/>
    </location>
</feature>
<evidence type="ECO:0000256" key="2">
    <source>
        <dbReference type="ARBA" id="ARBA00022692"/>
    </source>
</evidence>